<dbReference type="InterPro" id="IPR016193">
    <property type="entry name" value="Cytidine_deaminase-like"/>
</dbReference>
<evidence type="ECO:0000313" key="5">
    <source>
        <dbReference type="EMBL" id="MBC8432186.1"/>
    </source>
</evidence>
<reference evidence="5 6" key="1">
    <citation type="submission" date="2020-08" db="EMBL/GenBank/DDBJ databases">
        <title>Bridging the membrane lipid divide: bacteria of the FCB group superphylum have the potential to synthesize archaeal ether lipids.</title>
        <authorList>
            <person name="Villanueva L."/>
            <person name="Von Meijenfeldt F.A.B."/>
            <person name="Westbye A.B."/>
            <person name="Yadav S."/>
            <person name="Hopmans E.C."/>
            <person name="Dutilh B.E."/>
            <person name="Sinninghe Damste J.S."/>
        </authorList>
    </citation>
    <scope>NUCLEOTIDE SEQUENCE [LARGE SCALE GENOMIC DNA]</scope>
    <source>
        <strain evidence="5">NIOZ-UU17</strain>
    </source>
</reference>
<keyword evidence="2" id="KW-0862">Zinc</keyword>
<sequence>MDYERYMKKALDQAQKALEAGEFPVGCVLVYQGRIIVNASRAGTVGDAVNEIDHAEMVALRRLIDLKENIDESKVTLFCTMEPCLMCLGAIILSGIGAVVYAYEDVMGGATGCNLEALAPLYSSGQISIVPHILRQQSLELFKAYFNNPEHTYWQGSLLAKYTLSQ</sequence>
<proteinExistence type="predicted"/>
<dbReference type="InterPro" id="IPR016192">
    <property type="entry name" value="APOBEC/CMP_deaminase_Zn-bd"/>
</dbReference>
<organism evidence="5 6">
    <name type="scientific">Candidatus Desulfatibia vada</name>
    <dbReference type="NCBI Taxonomy" id="2841696"/>
    <lineage>
        <taxon>Bacteria</taxon>
        <taxon>Pseudomonadati</taxon>
        <taxon>Thermodesulfobacteriota</taxon>
        <taxon>Desulfobacteria</taxon>
        <taxon>Desulfobacterales</taxon>
        <taxon>Desulfobacterales incertae sedis</taxon>
        <taxon>Candidatus Desulfatibia</taxon>
    </lineage>
</organism>
<dbReference type="Proteomes" id="UP000605201">
    <property type="component" value="Unassembled WGS sequence"/>
</dbReference>
<dbReference type="Gene3D" id="3.40.140.10">
    <property type="entry name" value="Cytidine Deaminase, domain 2"/>
    <property type="match status" value="1"/>
</dbReference>
<dbReference type="PROSITE" id="PS00903">
    <property type="entry name" value="CYT_DCMP_DEAMINASES_1"/>
    <property type="match status" value="1"/>
</dbReference>
<comment type="caution">
    <text evidence="5">The sequence shown here is derived from an EMBL/GenBank/DDBJ whole genome shotgun (WGS) entry which is preliminary data.</text>
</comment>
<dbReference type="GO" id="GO:0002100">
    <property type="term" value="P:tRNA wobble adenosine to inosine editing"/>
    <property type="evidence" value="ECO:0007669"/>
    <property type="project" value="InterPro"/>
</dbReference>
<accession>A0A8J6TM66</accession>
<dbReference type="GO" id="GO:0008270">
    <property type="term" value="F:zinc ion binding"/>
    <property type="evidence" value="ECO:0007669"/>
    <property type="project" value="InterPro"/>
</dbReference>
<dbReference type="PANTHER" id="PTHR11079:SF179">
    <property type="entry name" value="TRNA(ADENINE(34)) DEAMINASE, CHLOROPLASTIC"/>
    <property type="match status" value="1"/>
</dbReference>
<dbReference type="Pfam" id="PF00383">
    <property type="entry name" value="dCMP_cyt_deam_1"/>
    <property type="match status" value="1"/>
</dbReference>
<dbReference type="CDD" id="cd01285">
    <property type="entry name" value="nucleoside_deaminase"/>
    <property type="match status" value="1"/>
</dbReference>
<feature type="transmembrane region" description="Helical" evidence="3">
    <location>
        <begin position="84"/>
        <end position="103"/>
    </location>
</feature>
<dbReference type="PANTHER" id="PTHR11079">
    <property type="entry name" value="CYTOSINE DEAMINASE FAMILY MEMBER"/>
    <property type="match status" value="1"/>
</dbReference>
<protein>
    <submittedName>
        <fullName evidence="5">Nucleoside deaminase</fullName>
    </submittedName>
</protein>
<gene>
    <name evidence="5" type="ORF">H8D96_09720</name>
</gene>
<dbReference type="PROSITE" id="PS51747">
    <property type="entry name" value="CYT_DCMP_DEAMINASES_2"/>
    <property type="match status" value="1"/>
</dbReference>
<evidence type="ECO:0000259" key="4">
    <source>
        <dbReference type="PROSITE" id="PS51747"/>
    </source>
</evidence>
<keyword evidence="3" id="KW-0472">Membrane</keyword>
<keyword evidence="3" id="KW-0812">Transmembrane</keyword>
<dbReference type="AlphaFoldDB" id="A0A8J6TM66"/>
<evidence type="ECO:0000256" key="3">
    <source>
        <dbReference type="SAM" id="Phobius"/>
    </source>
</evidence>
<keyword evidence="3" id="KW-1133">Transmembrane helix</keyword>
<dbReference type="GO" id="GO:0052717">
    <property type="term" value="F:tRNA-specific adenosine-34 deaminase activity"/>
    <property type="evidence" value="ECO:0007669"/>
    <property type="project" value="UniProtKB-EC"/>
</dbReference>
<name>A0A8J6TM66_9BACT</name>
<evidence type="ECO:0000313" key="6">
    <source>
        <dbReference type="Proteomes" id="UP000605201"/>
    </source>
</evidence>
<dbReference type="EMBL" id="JACNIG010000210">
    <property type="protein sequence ID" value="MBC8432186.1"/>
    <property type="molecule type" value="Genomic_DNA"/>
</dbReference>
<evidence type="ECO:0000256" key="1">
    <source>
        <dbReference type="ARBA" id="ARBA00022723"/>
    </source>
</evidence>
<dbReference type="SUPFAM" id="SSF53927">
    <property type="entry name" value="Cytidine deaminase-like"/>
    <property type="match status" value="1"/>
</dbReference>
<dbReference type="InterPro" id="IPR002125">
    <property type="entry name" value="CMP_dCMP_dom"/>
</dbReference>
<evidence type="ECO:0000256" key="2">
    <source>
        <dbReference type="ARBA" id="ARBA00022833"/>
    </source>
</evidence>
<keyword evidence="1" id="KW-0479">Metal-binding</keyword>
<feature type="domain" description="CMP/dCMP-type deaminase" evidence="4">
    <location>
        <begin position="1"/>
        <end position="121"/>
    </location>
</feature>